<dbReference type="STRING" id="1121449.SAMN02745704_01626"/>
<dbReference type="Pfam" id="PF04390">
    <property type="entry name" value="LptE"/>
    <property type="match status" value="1"/>
</dbReference>
<dbReference type="EMBL" id="FUYC01000006">
    <property type="protein sequence ID" value="SKA83346.1"/>
    <property type="molecule type" value="Genomic_DNA"/>
</dbReference>
<protein>
    <recommendedName>
        <fullName evidence="3">Lipopolysaccharide-assembly</fullName>
    </recommendedName>
</protein>
<evidence type="ECO:0008006" key="3">
    <source>
        <dbReference type="Google" id="ProtNLM"/>
    </source>
</evidence>
<dbReference type="AlphaFoldDB" id="A0A1T4X1B3"/>
<accession>A0A1T4X1B3</accession>
<name>A0A1T4X1B3_9BACT</name>
<gene>
    <name evidence="1" type="ORF">SAMN02745704_01626</name>
</gene>
<keyword evidence="2" id="KW-1185">Reference proteome</keyword>
<dbReference type="OrthoDB" id="5459831at2"/>
<dbReference type="GO" id="GO:0019867">
    <property type="term" value="C:outer membrane"/>
    <property type="evidence" value="ECO:0007669"/>
    <property type="project" value="InterPro"/>
</dbReference>
<evidence type="ECO:0000313" key="1">
    <source>
        <dbReference type="EMBL" id="SKA83346.1"/>
    </source>
</evidence>
<proteinExistence type="predicted"/>
<evidence type="ECO:0000313" key="2">
    <source>
        <dbReference type="Proteomes" id="UP000190027"/>
    </source>
</evidence>
<dbReference type="RefSeq" id="WP_078717193.1">
    <property type="nucleotide sequence ID" value="NZ_FUYC01000006.1"/>
</dbReference>
<dbReference type="Gene3D" id="3.30.160.150">
    <property type="entry name" value="Lipoprotein like domain"/>
    <property type="match status" value="1"/>
</dbReference>
<reference evidence="1 2" key="1">
    <citation type="submission" date="2017-02" db="EMBL/GenBank/DDBJ databases">
        <authorList>
            <person name="Peterson S.W."/>
        </authorList>
    </citation>
    <scope>NUCLEOTIDE SEQUENCE [LARGE SCALE GENOMIC DNA]</scope>
    <source>
        <strain evidence="1 2">DSM 16080</strain>
    </source>
</reference>
<dbReference type="GO" id="GO:0043165">
    <property type="term" value="P:Gram-negative-bacterium-type cell outer membrane assembly"/>
    <property type="evidence" value="ECO:0007669"/>
    <property type="project" value="InterPro"/>
</dbReference>
<dbReference type="Proteomes" id="UP000190027">
    <property type="component" value="Unassembled WGS sequence"/>
</dbReference>
<dbReference type="InterPro" id="IPR007485">
    <property type="entry name" value="LPS_assembly_LptE"/>
</dbReference>
<organism evidence="1 2">
    <name type="scientific">Paucidesulfovibrio gracilis DSM 16080</name>
    <dbReference type="NCBI Taxonomy" id="1121449"/>
    <lineage>
        <taxon>Bacteria</taxon>
        <taxon>Pseudomonadati</taxon>
        <taxon>Thermodesulfobacteriota</taxon>
        <taxon>Desulfovibrionia</taxon>
        <taxon>Desulfovibrionales</taxon>
        <taxon>Desulfovibrionaceae</taxon>
        <taxon>Paucidesulfovibrio</taxon>
    </lineage>
</organism>
<dbReference type="PROSITE" id="PS51257">
    <property type="entry name" value="PROKAR_LIPOPROTEIN"/>
    <property type="match status" value="1"/>
</dbReference>
<sequence length="167" mass="18924">MFRKQWTALVPTILLFVSLAGCGYHLAANGPVALDQDQRSLFMERVDNPTLQTWLGPRLRSVLRDELTRRGWTRWTSRAQADLLVRVVIDRYSRSSKVRDADDDTLRYSASITMRVDMVSRATDTVVWSSGTIAESESYFGNSTTAADMEVTELAVRRAVDRLTQGY</sequence>